<dbReference type="RefSeq" id="WP_353718522.1">
    <property type="nucleotide sequence ID" value="NZ_CP159289.1"/>
</dbReference>
<protein>
    <recommendedName>
        <fullName evidence="2">Lipoprotein</fullName>
    </recommendedName>
</protein>
<accession>A0AAU8FFP3</accession>
<proteinExistence type="predicted"/>
<sequence length="59" mass="6429">MKRFGYILVLMLYVLLSCDKQPPFKPGIVQEVISAEINGVPFEAGITVDRGGDCKNGSL</sequence>
<gene>
    <name evidence="1" type="ORF">ABV298_23130</name>
</gene>
<dbReference type="EMBL" id="CP159289">
    <property type="protein sequence ID" value="XCH23196.1"/>
    <property type="molecule type" value="Genomic_DNA"/>
</dbReference>
<name>A0AAU8FFP3_9BACT</name>
<organism evidence="1">
    <name type="scientific">Dyadobacter sp. 676</name>
    <dbReference type="NCBI Taxonomy" id="3088362"/>
    <lineage>
        <taxon>Bacteria</taxon>
        <taxon>Pseudomonadati</taxon>
        <taxon>Bacteroidota</taxon>
        <taxon>Cytophagia</taxon>
        <taxon>Cytophagales</taxon>
        <taxon>Spirosomataceae</taxon>
        <taxon>Dyadobacter</taxon>
    </lineage>
</organism>
<dbReference type="AlphaFoldDB" id="A0AAU8FFP3"/>
<evidence type="ECO:0008006" key="2">
    <source>
        <dbReference type="Google" id="ProtNLM"/>
    </source>
</evidence>
<evidence type="ECO:0000313" key="1">
    <source>
        <dbReference type="EMBL" id="XCH23196.1"/>
    </source>
</evidence>
<reference evidence="1" key="1">
    <citation type="submission" date="2024-06" db="EMBL/GenBank/DDBJ databases">
        <title>Sequencing and assembly of the genome of Dyadobacter sp. strain 676, a symbiont of Cyamopsis tetragonoloba.</title>
        <authorList>
            <person name="Guro P."/>
            <person name="Sazanova A."/>
            <person name="Kuznetsova I."/>
            <person name="Belimov A."/>
            <person name="Safronova V."/>
        </authorList>
    </citation>
    <scope>NUCLEOTIDE SEQUENCE</scope>
    <source>
        <strain evidence="1">676</strain>
    </source>
</reference>
<dbReference type="PROSITE" id="PS51257">
    <property type="entry name" value="PROKAR_LIPOPROTEIN"/>
    <property type="match status" value="1"/>
</dbReference>